<dbReference type="Proteomes" id="UP000235145">
    <property type="component" value="Unassembled WGS sequence"/>
</dbReference>
<gene>
    <name evidence="2" type="ORF">LSAT_V11C700364930</name>
</gene>
<organism evidence="2 3">
    <name type="scientific">Lactuca sativa</name>
    <name type="common">Garden lettuce</name>
    <dbReference type="NCBI Taxonomy" id="4236"/>
    <lineage>
        <taxon>Eukaryota</taxon>
        <taxon>Viridiplantae</taxon>
        <taxon>Streptophyta</taxon>
        <taxon>Embryophyta</taxon>
        <taxon>Tracheophyta</taxon>
        <taxon>Spermatophyta</taxon>
        <taxon>Magnoliopsida</taxon>
        <taxon>eudicotyledons</taxon>
        <taxon>Gunneridae</taxon>
        <taxon>Pentapetalae</taxon>
        <taxon>asterids</taxon>
        <taxon>campanulids</taxon>
        <taxon>Asterales</taxon>
        <taxon>Asteraceae</taxon>
        <taxon>Cichorioideae</taxon>
        <taxon>Cichorieae</taxon>
        <taxon>Lactucinae</taxon>
        <taxon>Lactuca</taxon>
    </lineage>
</organism>
<protein>
    <recommendedName>
        <fullName evidence="4">Reverse transcriptase domain-containing protein</fullName>
    </recommendedName>
</protein>
<dbReference type="EMBL" id="NBSK02000007">
    <property type="protein sequence ID" value="KAJ0195603.1"/>
    <property type="molecule type" value="Genomic_DNA"/>
</dbReference>
<proteinExistence type="predicted"/>
<name>A0A9R1UZG0_LACSA</name>
<accession>A0A9R1UZG0</accession>
<evidence type="ECO:0000313" key="2">
    <source>
        <dbReference type="EMBL" id="KAJ0195603.1"/>
    </source>
</evidence>
<feature type="transmembrane region" description="Helical" evidence="1">
    <location>
        <begin position="130"/>
        <end position="149"/>
    </location>
</feature>
<keyword evidence="1" id="KW-0812">Transmembrane</keyword>
<keyword evidence="1" id="KW-0472">Membrane</keyword>
<keyword evidence="1" id="KW-1133">Transmembrane helix</keyword>
<dbReference type="PANTHER" id="PTHR33116:SF79">
    <property type="entry name" value="REVERSE TRANSCRIPTASE DOMAIN, ZINC FINGER, CCHC-TYPE-RELATED"/>
    <property type="match status" value="1"/>
</dbReference>
<evidence type="ECO:0000313" key="3">
    <source>
        <dbReference type="Proteomes" id="UP000235145"/>
    </source>
</evidence>
<evidence type="ECO:0000256" key="1">
    <source>
        <dbReference type="SAM" id="Phobius"/>
    </source>
</evidence>
<keyword evidence="3" id="KW-1185">Reference proteome</keyword>
<reference evidence="2 3" key="1">
    <citation type="journal article" date="2017" name="Nat. Commun.">
        <title>Genome assembly with in vitro proximity ligation data and whole-genome triplication in lettuce.</title>
        <authorList>
            <person name="Reyes-Chin-Wo S."/>
            <person name="Wang Z."/>
            <person name="Yang X."/>
            <person name="Kozik A."/>
            <person name="Arikit S."/>
            <person name="Song C."/>
            <person name="Xia L."/>
            <person name="Froenicke L."/>
            <person name="Lavelle D.O."/>
            <person name="Truco M.J."/>
            <person name="Xia R."/>
            <person name="Zhu S."/>
            <person name="Xu C."/>
            <person name="Xu H."/>
            <person name="Xu X."/>
            <person name="Cox K."/>
            <person name="Korf I."/>
            <person name="Meyers B.C."/>
            <person name="Michelmore R.W."/>
        </authorList>
    </citation>
    <scope>NUCLEOTIDE SEQUENCE [LARGE SCALE GENOMIC DNA]</scope>
    <source>
        <strain evidence="3">cv. Salinas</strain>
        <tissue evidence="2">Seedlings</tissue>
    </source>
</reference>
<sequence>MYIQMFKISHNEKLYIPYFLCRRRLFVGEWSESNIKNLARILLSSGLKVNFHKSKVLGIGASMNKTNRWASLLRCESTTLQFTFLGVPVGANMNLKKNWKPIIERFQSKLSSWKSKTLSFRERLTIVKSIFGNLPTYFFSLFIALVGVINTLERFQRQFLWCWVDNKTKMNLDII</sequence>
<comment type="caution">
    <text evidence="2">The sequence shown here is derived from an EMBL/GenBank/DDBJ whole genome shotgun (WGS) entry which is preliminary data.</text>
</comment>
<dbReference type="PANTHER" id="PTHR33116">
    <property type="entry name" value="REVERSE TRANSCRIPTASE ZINC-BINDING DOMAIN-CONTAINING PROTEIN-RELATED-RELATED"/>
    <property type="match status" value="1"/>
</dbReference>
<evidence type="ECO:0008006" key="4">
    <source>
        <dbReference type="Google" id="ProtNLM"/>
    </source>
</evidence>
<dbReference type="AlphaFoldDB" id="A0A9R1UZG0"/>